<dbReference type="AlphaFoldDB" id="A0A9N9I2A0"/>
<keyword evidence="2" id="KW-1185">Reference proteome</keyword>
<reference evidence="1" key="1">
    <citation type="submission" date="2021-06" db="EMBL/GenBank/DDBJ databases">
        <authorList>
            <person name="Kallberg Y."/>
            <person name="Tangrot J."/>
            <person name="Rosling A."/>
        </authorList>
    </citation>
    <scope>NUCLEOTIDE SEQUENCE</scope>
    <source>
        <strain evidence="1">IN212</strain>
    </source>
</reference>
<comment type="caution">
    <text evidence="1">The sequence shown here is derived from an EMBL/GenBank/DDBJ whole genome shotgun (WGS) entry which is preliminary data.</text>
</comment>
<name>A0A9N9I2A0_9GLOM</name>
<gene>
    <name evidence="1" type="ORF">RFULGI_LOCUS11204</name>
</gene>
<feature type="non-terminal residue" evidence="1">
    <location>
        <position position="77"/>
    </location>
</feature>
<sequence length="77" mass="8698">LEYLINNSNCSELLTALQLLTPRSTVGSLAMNDNFEAAKLHQFLIMRNLECELNTGTEDFPVLIDNSEILIHYMALL</sequence>
<proteinExistence type="predicted"/>
<evidence type="ECO:0000313" key="1">
    <source>
        <dbReference type="EMBL" id="CAG8716877.1"/>
    </source>
</evidence>
<feature type="non-terminal residue" evidence="1">
    <location>
        <position position="1"/>
    </location>
</feature>
<organism evidence="1 2">
    <name type="scientific">Racocetra fulgida</name>
    <dbReference type="NCBI Taxonomy" id="60492"/>
    <lineage>
        <taxon>Eukaryota</taxon>
        <taxon>Fungi</taxon>
        <taxon>Fungi incertae sedis</taxon>
        <taxon>Mucoromycota</taxon>
        <taxon>Glomeromycotina</taxon>
        <taxon>Glomeromycetes</taxon>
        <taxon>Diversisporales</taxon>
        <taxon>Gigasporaceae</taxon>
        <taxon>Racocetra</taxon>
    </lineage>
</organism>
<accession>A0A9N9I2A0</accession>
<dbReference type="Proteomes" id="UP000789396">
    <property type="component" value="Unassembled WGS sequence"/>
</dbReference>
<dbReference type="EMBL" id="CAJVPZ010023815">
    <property type="protein sequence ID" value="CAG8716877.1"/>
    <property type="molecule type" value="Genomic_DNA"/>
</dbReference>
<dbReference type="OrthoDB" id="10369097at2759"/>
<protein>
    <submittedName>
        <fullName evidence="1">8061_t:CDS:1</fullName>
    </submittedName>
</protein>
<evidence type="ECO:0000313" key="2">
    <source>
        <dbReference type="Proteomes" id="UP000789396"/>
    </source>
</evidence>